<protein>
    <recommendedName>
        <fullName evidence="3">alpha-galactosidase</fullName>
        <ecNumber evidence="3">3.2.1.22</ecNumber>
    </recommendedName>
</protein>
<gene>
    <name evidence="8" type="ORF">CVT26_005847</name>
</gene>
<dbReference type="SUPFAM" id="SSF51011">
    <property type="entry name" value="Glycosyl hydrolase domain"/>
    <property type="match status" value="1"/>
</dbReference>
<evidence type="ECO:0000256" key="6">
    <source>
        <dbReference type="ARBA" id="ARBA00023295"/>
    </source>
</evidence>
<sequence length="322" mass="36061">MADAIARLSKSSGKPPILLSLCQWGRVQPWLWARKLGQSWRTTGDICKETLSPLLSGFSKLLNPLGSSWDSLTDIMNRNSFIASATDFYGHNDLDIVSLFFRTASSYIYTSIFRSLKCQLTVLSGLLINSTLNISRGNGALTFDENKAHFTLWALMKSPLLILSRVTEETLSILKNKEIIAINQDPAVGTSITPFRWGVNPDWTYNRTHPAQYWSGESQNGTVFMLLNTLDHPADMFFRLTESPWIRAGRQYSVRDLWTHTDNGTAVRNFTAKAVPAHGVVALLLKDAGDEPAGTMPPCANPEWCMAENGTLIGHYRRRRLH</sequence>
<dbReference type="InParanoid" id="A0A409WG61"/>
<proteinExistence type="inferred from homology"/>
<name>A0A409WG61_9AGAR</name>
<dbReference type="EMBL" id="NHYE01005083">
    <property type="protein sequence ID" value="PPQ77461.1"/>
    <property type="molecule type" value="Genomic_DNA"/>
</dbReference>
<dbReference type="STRING" id="231916.A0A409WG61"/>
<dbReference type="Proteomes" id="UP000284706">
    <property type="component" value="Unassembled WGS sequence"/>
</dbReference>
<dbReference type="InterPro" id="IPR013785">
    <property type="entry name" value="Aldolase_TIM"/>
</dbReference>
<comment type="catalytic activity">
    <reaction evidence="1">
        <text>Hydrolysis of terminal, non-reducing alpha-D-galactose residues in alpha-D-galactosides, including galactose oligosaccharides, galactomannans and galactolipids.</text>
        <dbReference type="EC" id="3.2.1.22"/>
    </reaction>
</comment>
<dbReference type="Pfam" id="PF16499">
    <property type="entry name" value="Melibiase_2"/>
    <property type="match status" value="1"/>
</dbReference>
<accession>A0A409WG61</accession>
<comment type="caution">
    <text evidence="8">The sequence shown here is derived from an EMBL/GenBank/DDBJ whole genome shotgun (WGS) entry which is preliminary data.</text>
</comment>
<dbReference type="Gene3D" id="3.20.20.70">
    <property type="entry name" value="Aldolase class I"/>
    <property type="match status" value="1"/>
</dbReference>
<evidence type="ECO:0000256" key="1">
    <source>
        <dbReference type="ARBA" id="ARBA00001255"/>
    </source>
</evidence>
<dbReference type="EC" id="3.2.1.22" evidence="3"/>
<dbReference type="InterPro" id="IPR002241">
    <property type="entry name" value="Glyco_hydro_27"/>
</dbReference>
<dbReference type="GO" id="GO:0004557">
    <property type="term" value="F:alpha-galactosidase activity"/>
    <property type="evidence" value="ECO:0007669"/>
    <property type="project" value="UniProtKB-EC"/>
</dbReference>
<keyword evidence="4" id="KW-0732">Signal</keyword>
<keyword evidence="5" id="KW-0378">Hydrolase</keyword>
<evidence type="ECO:0000313" key="8">
    <source>
        <dbReference type="EMBL" id="PPQ77461.1"/>
    </source>
</evidence>
<organism evidence="8 9">
    <name type="scientific">Gymnopilus dilepis</name>
    <dbReference type="NCBI Taxonomy" id="231916"/>
    <lineage>
        <taxon>Eukaryota</taxon>
        <taxon>Fungi</taxon>
        <taxon>Dikarya</taxon>
        <taxon>Basidiomycota</taxon>
        <taxon>Agaricomycotina</taxon>
        <taxon>Agaricomycetes</taxon>
        <taxon>Agaricomycetidae</taxon>
        <taxon>Agaricales</taxon>
        <taxon>Agaricineae</taxon>
        <taxon>Hymenogastraceae</taxon>
        <taxon>Gymnopilus</taxon>
    </lineage>
</organism>
<dbReference type="AlphaFoldDB" id="A0A409WG61"/>
<evidence type="ECO:0000256" key="5">
    <source>
        <dbReference type="ARBA" id="ARBA00022801"/>
    </source>
</evidence>
<dbReference type="PANTHER" id="PTHR11452:SF61">
    <property type="entry name" value="ALPHA-GALACTOSIDASE B-RELATED"/>
    <property type="match status" value="1"/>
</dbReference>
<reference evidence="8 9" key="1">
    <citation type="journal article" date="2018" name="Evol. Lett.">
        <title>Horizontal gene cluster transfer increased hallucinogenic mushroom diversity.</title>
        <authorList>
            <person name="Reynolds H.T."/>
            <person name="Vijayakumar V."/>
            <person name="Gluck-Thaler E."/>
            <person name="Korotkin H.B."/>
            <person name="Matheny P.B."/>
            <person name="Slot J.C."/>
        </authorList>
    </citation>
    <scope>NUCLEOTIDE SEQUENCE [LARGE SCALE GENOMIC DNA]</scope>
    <source>
        <strain evidence="8 9">SRW20</strain>
    </source>
</reference>
<dbReference type="Pfam" id="PF17801">
    <property type="entry name" value="Melibiase_C"/>
    <property type="match status" value="1"/>
</dbReference>
<dbReference type="InterPro" id="IPR017853">
    <property type="entry name" value="GH"/>
</dbReference>
<comment type="similarity">
    <text evidence="2">Belongs to the glycosyl hydrolase 27 family.</text>
</comment>
<dbReference type="InterPro" id="IPR041233">
    <property type="entry name" value="Melibiase_C"/>
</dbReference>
<evidence type="ECO:0000259" key="7">
    <source>
        <dbReference type="Pfam" id="PF17801"/>
    </source>
</evidence>
<dbReference type="PANTHER" id="PTHR11452">
    <property type="entry name" value="ALPHA-GALACTOSIDASE/ALPHA-N-ACETYLGALACTOSAMINIDASE"/>
    <property type="match status" value="1"/>
</dbReference>
<dbReference type="InterPro" id="IPR013780">
    <property type="entry name" value="Glyco_hydro_b"/>
</dbReference>
<dbReference type="Gene3D" id="2.60.40.1180">
    <property type="entry name" value="Golgi alpha-mannosidase II"/>
    <property type="match status" value="1"/>
</dbReference>
<keyword evidence="9" id="KW-1185">Reference proteome</keyword>
<keyword evidence="6" id="KW-0326">Glycosidase</keyword>
<evidence type="ECO:0000256" key="4">
    <source>
        <dbReference type="ARBA" id="ARBA00022729"/>
    </source>
</evidence>
<dbReference type="OrthoDB" id="5795902at2759"/>
<evidence type="ECO:0000313" key="9">
    <source>
        <dbReference type="Proteomes" id="UP000284706"/>
    </source>
</evidence>
<evidence type="ECO:0000256" key="3">
    <source>
        <dbReference type="ARBA" id="ARBA00012755"/>
    </source>
</evidence>
<dbReference type="SUPFAM" id="SSF51445">
    <property type="entry name" value="(Trans)glycosidases"/>
    <property type="match status" value="1"/>
</dbReference>
<dbReference type="GO" id="GO:0005975">
    <property type="term" value="P:carbohydrate metabolic process"/>
    <property type="evidence" value="ECO:0007669"/>
    <property type="project" value="InterPro"/>
</dbReference>
<feature type="domain" description="Alpha galactosidase C-terminal" evidence="7">
    <location>
        <begin position="209"/>
        <end position="285"/>
    </location>
</feature>
<evidence type="ECO:0000256" key="2">
    <source>
        <dbReference type="ARBA" id="ARBA00009743"/>
    </source>
</evidence>